<evidence type="ECO:0000313" key="7">
    <source>
        <dbReference type="Proteomes" id="UP000253083"/>
    </source>
</evidence>
<dbReference type="Gene3D" id="1.20.120.910">
    <property type="entry name" value="DksA, coiled-coil domain"/>
    <property type="match status" value="1"/>
</dbReference>
<evidence type="ECO:0000256" key="2">
    <source>
        <dbReference type="ARBA" id="ARBA00022771"/>
    </source>
</evidence>
<dbReference type="RefSeq" id="WP_113953710.1">
    <property type="nucleotide sequence ID" value="NZ_QNRT01000002.1"/>
</dbReference>
<dbReference type="Proteomes" id="UP000253083">
    <property type="component" value="Unassembled WGS sequence"/>
</dbReference>
<dbReference type="InParanoid" id="A0A395JMN6"/>
<dbReference type="OrthoDB" id="6064855at2"/>
<dbReference type="AlphaFoldDB" id="A0A395JMN6"/>
<feature type="domain" description="Zinc finger DksA/TraR C4-type" evidence="5">
    <location>
        <begin position="82"/>
        <end position="116"/>
    </location>
</feature>
<keyword evidence="2" id="KW-0863">Zinc-finger</keyword>
<evidence type="ECO:0000256" key="1">
    <source>
        <dbReference type="ARBA" id="ARBA00022723"/>
    </source>
</evidence>
<evidence type="ECO:0000256" key="4">
    <source>
        <dbReference type="PROSITE-ProRule" id="PRU00510"/>
    </source>
</evidence>
<proteinExistence type="predicted"/>
<evidence type="ECO:0000259" key="5">
    <source>
        <dbReference type="Pfam" id="PF01258"/>
    </source>
</evidence>
<dbReference type="InterPro" id="IPR037187">
    <property type="entry name" value="DnaK_N"/>
</dbReference>
<comment type="caution">
    <text evidence="6">The sequence shown here is derived from an EMBL/GenBank/DDBJ whole genome shotgun (WGS) entry which is preliminary data.</text>
</comment>
<dbReference type="Pfam" id="PF01258">
    <property type="entry name" value="zf-dskA_traR"/>
    <property type="match status" value="1"/>
</dbReference>
<feature type="zinc finger region" description="dksA C4-type" evidence="4">
    <location>
        <begin position="87"/>
        <end position="111"/>
    </location>
</feature>
<accession>A0A395JMN6</accession>
<dbReference type="SUPFAM" id="SSF57716">
    <property type="entry name" value="Glucocorticoid receptor-like (DNA-binding domain)"/>
    <property type="match status" value="1"/>
</dbReference>
<organism evidence="6 7">
    <name type="scientific">Arenicella xantha</name>
    <dbReference type="NCBI Taxonomy" id="644221"/>
    <lineage>
        <taxon>Bacteria</taxon>
        <taxon>Pseudomonadati</taxon>
        <taxon>Pseudomonadota</taxon>
        <taxon>Gammaproteobacteria</taxon>
        <taxon>Arenicellales</taxon>
        <taxon>Arenicellaceae</taxon>
        <taxon>Arenicella</taxon>
    </lineage>
</organism>
<dbReference type="PANTHER" id="PTHR33823">
    <property type="entry name" value="RNA POLYMERASE-BINDING TRANSCRIPTION FACTOR DKSA-RELATED"/>
    <property type="match status" value="1"/>
</dbReference>
<sequence>MLLNKQQQKFYKNKLELLREQAQRTIDSVNLSAKPVVLDQNSVGRLSRMDAMQGQAMAQASERRQIQLIKCIDQALLRLVNGSYGLCFECSEAIPAARLEIDLTAEYCIGCAALRE</sequence>
<name>A0A395JMN6_9GAMM</name>
<evidence type="ECO:0000313" key="6">
    <source>
        <dbReference type="EMBL" id="RBP50898.1"/>
    </source>
</evidence>
<dbReference type="SUPFAM" id="SSF109635">
    <property type="entry name" value="DnaK suppressor protein DksA, alpha-hairpin domain"/>
    <property type="match status" value="1"/>
</dbReference>
<reference evidence="6 7" key="1">
    <citation type="submission" date="2018-06" db="EMBL/GenBank/DDBJ databases">
        <title>Genomic Encyclopedia of Type Strains, Phase IV (KMG-IV): sequencing the most valuable type-strain genomes for metagenomic binning, comparative biology and taxonomic classification.</title>
        <authorList>
            <person name="Goeker M."/>
        </authorList>
    </citation>
    <scope>NUCLEOTIDE SEQUENCE [LARGE SCALE GENOMIC DNA]</scope>
    <source>
        <strain evidence="6 7">DSM 24032</strain>
    </source>
</reference>
<dbReference type="PROSITE" id="PS51128">
    <property type="entry name" value="ZF_DKSA_2"/>
    <property type="match status" value="1"/>
</dbReference>
<dbReference type="PANTHER" id="PTHR33823:SF4">
    <property type="entry name" value="GENERAL STRESS PROTEIN 16O"/>
    <property type="match status" value="1"/>
</dbReference>
<dbReference type="InterPro" id="IPR000962">
    <property type="entry name" value="Znf_DskA_TraR"/>
</dbReference>
<dbReference type="GO" id="GO:0008270">
    <property type="term" value="F:zinc ion binding"/>
    <property type="evidence" value="ECO:0007669"/>
    <property type="project" value="UniProtKB-KW"/>
</dbReference>
<dbReference type="EMBL" id="QNRT01000002">
    <property type="protein sequence ID" value="RBP50898.1"/>
    <property type="molecule type" value="Genomic_DNA"/>
</dbReference>
<keyword evidence="3" id="KW-0862">Zinc</keyword>
<keyword evidence="1" id="KW-0479">Metal-binding</keyword>
<gene>
    <name evidence="6" type="ORF">DFR28_102314</name>
</gene>
<keyword evidence="7" id="KW-1185">Reference proteome</keyword>
<protein>
    <submittedName>
        <fullName evidence="6">TraR/DksA family transcriptional regulator</fullName>
    </submittedName>
</protein>
<evidence type="ECO:0000256" key="3">
    <source>
        <dbReference type="ARBA" id="ARBA00022833"/>
    </source>
</evidence>